<evidence type="ECO:0000313" key="3">
    <source>
        <dbReference type="EMBL" id="WAR15810.1"/>
    </source>
</evidence>
<dbReference type="PANTHER" id="PTHR46963">
    <property type="entry name" value="SIMILAR TO RIKEN CDNA E130308A19"/>
    <property type="match status" value="1"/>
</dbReference>
<keyword evidence="4" id="KW-1185">Reference proteome</keyword>
<evidence type="ECO:0000313" key="4">
    <source>
        <dbReference type="Proteomes" id="UP001164746"/>
    </source>
</evidence>
<feature type="region of interest" description="Disordered" evidence="1">
    <location>
        <begin position="1"/>
        <end position="39"/>
    </location>
</feature>
<evidence type="ECO:0000259" key="2">
    <source>
        <dbReference type="Pfam" id="PF13873"/>
    </source>
</evidence>
<evidence type="ECO:0000256" key="1">
    <source>
        <dbReference type="SAM" id="MobiDB-lite"/>
    </source>
</evidence>
<dbReference type="InterPro" id="IPR042838">
    <property type="entry name" value="KIAA1958"/>
</dbReference>
<organism evidence="3 4">
    <name type="scientific">Mya arenaria</name>
    <name type="common">Soft-shell clam</name>
    <dbReference type="NCBI Taxonomy" id="6604"/>
    <lineage>
        <taxon>Eukaryota</taxon>
        <taxon>Metazoa</taxon>
        <taxon>Spiralia</taxon>
        <taxon>Lophotrochozoa</taxon>
        <taxon>Mollusca</taxon>
        <taxon>Bivalvia</taxon>
        <taxon>Autobranchia</taxon>
        <taxon>Heteroconchia</taxon>
        <taxon>Euheterodonta</taxon>
        <taxon>Imparidentia</taxon>
        <taxon>Neoheterodontei</taxon>
        <taxon>Myida</taxon>
        <taxon>Myoidea</taxon>
        <taxon>Myidae</taxon>
        <taxon>Mya</taxon>
    </lineage>
</organism>
<accession>A0ABY7F0V8</accession>
<protein>
    <recommendedName>
        <fullName evidence="2">Myb/SANT-like DNA-binding domain-containing protein</fullName>
    </recommendedName>
</protein>
<reference evidence="3" key="1">
    <citation type="submission" date="2022-11" db="EMBL/GenBank/DDBJ databases">
        <title>Centuries of genome instability and evolution in soft-shell clam transmissible cancer (bioRxiv).</title>
        <authorList>
            <person name="Hart S.F.M."/>
            <person name="Yonemitsu M.A."/>
            <person name="Giersch R.M."/>
            <person name="Beal B.F."/>
            <person name="Arriagada G."/>
            <person name="Davis B.W."/>
            <person name="Ostrander E.A."/>
            <person name="Goff S.P."/>
            <person name="Metzger M.J."/>
        </authorList>
    </citation>
    <scope>NUCLEOTIDE SEQUENCE</scope>
    <source>
        <strain evidence="3">MELC-2E11</strain>
        <tissue evidence="3">Siphon/mantle</tissue>
    </source>
</reference>
<dbReference type="InterPro" id="IPR028002">
    <property type="entry name" value="Myb_DNA-bind_5"/>
</dbReference>
<dbReference type="Proteomes" id="UP001164746">
    <property type="component" value="Chromosome 10"/>
</dbReference>
<proteinExistence type="predicted"/>
<dbReference type="PANTHER" id="PTHR46963:SF4">
    <property type="entry name" value="HYPOTHETICAL PROTEIN MGC115716"/>
    <property type="match status" value="1"/>
</dbReference>
<dbReference type="Pfam" id="PF13873">
    <property type="entry name" value="Myb_DNA-bind_5"/>
    <property type="match status" value="1"/>
</dbReference>
<feature type="domain" description="Myb/SANT-like DNA-binding" evidence="2">
    <location>
        <begin position="4"/>
        <end position="78"/>
    </location>
</feature>
<feature type="compositionally biased region" description="Polar residues" evidence="1">
    <location>
        <begin position="24"/>
        <end position="36"/>
    </location>
</feature>
<name>A0ABY7F0V8_MYAAR</name>
<sequence>MSERKQNWSSRELEELATGHTKHSTFLTSKHGPSSSEAEKKRVLNEILLSVNSVGGNGRTIDEMSKKWKDLKSRTKKKEQGRLKALRSSGLGEIPKTLILTELEERFLGVANEDEVEVAAKENCPSAADYTNCAESSSDTVKNVRCSSGTSSTGKRKREYYDCQCSDELISLQRELLAESRTRNELLREISGYLTENEYGTIMGRGREFLQTMATLQSKGKYRKKGKGNRDKAANDVTDTEIDLLYKAGELGNHCPSSLLNTLWYNNTTHFGIRGAEDHPFYLSTITHQKFPEEEEQWFLRAPVGINKLKDLMKVMVRNANLPALSSGKRLTNTSVRKCLCQKLLQNNVPDTQAVLITGHKNANSLNNYRVLSNLQQKNLSNVLSSRPVNDGVKNTQPSGTVHFQSLSQSESNQNTSFIAHNVPSLSLFYNTTITGGTFHVTFNQSDKI</sequence>
<dbReference type="EMBL" id="CP111021">
    <property type="protein sequence ID" value="WAR15810.1"/>
    <property type="molecule type" value="Genomic_DNA"/>
</dbReference>
<gene>
    <name evidence="3" type="ORF">MAR_030404</name>
</gene>
<feature type="compositionally biased region" description="Basic and acidic residues" evidence="1">
    <location>
        <begin position="1"/>
        <end position="14"/>
    </location>
</feature>